<accession>V2Y107</accession>
<evidence type="ECO:0000259" key="3">
    <source>
        <dbReference type="Pfam" id="PF01055"/>
    </source>
</evidence>
<dbReference type="PANTHER" id="PTHR22762">
    <property type="entry name" value="ALPHA-GLUCOSIDASE"/>
    <property type="match status" value="1"/>
</dbReference>
<comment type="caution">
    <text evidence="5">The sequence shown here is derived from an EMBL/GenBank/DDBJ whole genome shotgun (WGS) entry which is preliminary data.</text>
</comment>
<keyword evidence="6" id="KW-1185">Reference proteome</keyword>
<dbReference type="InterPro" id="IPR013780">
    <property type="entry name" value="Glyco_hydro_b"/>
</dbReference>
<dbReference type="Pfam" id="PF21365">
    <property type="entry name" value="Glyco_hydro_31_3rd"/>
    <property type="match status" value="1"/>
</dbReference>
<dbReference type="AlphaFoldDB" id="V2Y107"/>
<dbReference type="InterPro" id="IPR000322">
    <property type="entry name" value="Glyco_hydro_31_TIM"/>
</dbReference>
<dbReference type="eggNOG" id="COG1501">
    <property type="taxonomic scope" value="Bacteria"/>
</dbReference>
<dbReference type="STRING" id="592026.GCWU0000282_003044"/>
<evidence type="ECO:0000256" key="2">
    <source>
        <dbReference type="RuleBase" id="RU361185"/>
    </source>
</evidence>
<dbReference type="SUPFAM" id="SSF51011">
    <property type="entry name" value="Glycosyl hydrolase domain"/>
    <property type="match status" value="1"/>
</dbReference>
<dbReference type="Proteomes" id="UP000018227">
    <property type="component" value="Unassembled WGS sequence"/>
</dbReference>
<dbReference type="RefSeq" id="WP_023355886.1">
    <property type="nucleotide sequence ID" value="NZ_KI535370.1"/>
</dbReference>
<dbReference type="SUPFAM" id="SSF51445">
    <property type="entry name" value="(Trans)glycosidases"/>
    <property type="match status" value="1"/>
</dbReference>
<evidence type="ECO:0000259" key="4">
    <source>
        <dbReference type="Pfam" id="PF21365"/>
    </source>
</evidence>
<dbReference type="InterPro" id="IPR017853">
    <property type="entry name" value="GH"/>
</dbReference>
<feature type="domain" description="Glycosyl hydrolase family 31 C-terminal" evidence="4">
    <location>
        <begin position="497"/>
        <end position="588"/>
    </location>
</feature>
<evidence type="ECO:0000313" key="6">
    <source>
        <dbReference type="Proteomes" id="UP000018227"/>
    </source>
</evidence>
<reference evidence="5 6" key="1">
    <citation type="submission" date="2013-06" db="EMBL/GenBank/DDBJ databases">
        <authorList>
            <person name="Weinstock G."/>
            <person name="Sodergren E."/>
            <person name="Clifton S."/>
            <person name="Fulton L."/>
            <person name="Fulton B."/>
            <person name="Courtney L."/>
            <person name="Fronick C."/>
            <person name="Harrison M."/>
            <person name="Strong C."/>
            <person name="Farmer C."/>
            <person name="Delahaunty K."/>
            <person name="Markovic C."/>
            <person name="Hall O."/>
            <person name="Minx P."/>
            <person name="Tomlinson C."/>
            <person name="Mitreva M."/>
            <person name="Nelson J."/>
            <person name="Hou S."/>
            <person name="Wollam A."/>
            <person name="Pepin K.H."/>
            <person name="Johnson M."/>
            <person name="Bhonagiri V."/>
            <person name="Nash W.E."/>
            <person name="Warren W."/>
            <person name="Chinwalla A."/>
            <person name="Mardis E.R."/>
            <person name="Wilson R.K."/>
        </authorList>
    </citation>
    <scope>NUCLEOTIDE SEQUENCE [LARGE SCALE GENOMIC DNA]</scope>
    <source>
        <strain evidence="5 6">ATCC 51271</strain>
    </source>
</reference>
<comment type="similarity">
    <text evidence="1 2">Belongs to the glycosyl hydrolase 31 family.</text>
</comment>
<proteinExistence type="inferred from homology"/>
<name>V2Y107_9FIRM</name>
<dbReference type="GO" id="GO:0005975">
    <property type="term" value="P:carbohydrate metabolic process"/>
    <property type="evidence" value="ECO:0007669"/>
    <property type="project" value="InterPro"/>
</dbReference>
<dbReference type="Pfam" id="PF01055">
    <property type="entry name" value="Glyco_hydro_31_2nd"/>
    <property type="match status" value="1"/>
</dbReference>
<dbReference type="EMBL" id="ACIL03000020">
    <property type="protein sequence ID" value="ESL01747.1"/>
    <property type="molecule type" value="Genomic_DNA"/>
</dbReference>
<dbReference type="GO" id="GO:0006491">
    <property type="term" value="P:N-glycan processing"/>
    <property type="evidence" value="ECO:0007669"/>
    <property type="project" value="TreeGrafter"/>
</dbReference>
<dbReference type="GO" id="GO:0090599">
    <property type="term" value="F:alpha-glucosidase activity"/>
    <property type="evidence" value="ECO:0007669"/>
    <property type="project" value="TreeGrafter"/>
</dbReference>
<evidence type="ECO:0000313" key="5">
    <source>
        <dbReference type="EMBL" id="ESL01747.1"/>
    </source>
</evidence>
<dbReference type="HOGENOM" id="CLU_005043_1_0_9"/>
<organism evidence="5 6">
    <name type="scientific">Catonella morbi ATCC 51271</name>
    <dbReference type="NCBI Taxonomy" id="592026"/>
    <lineage>
        <taxon>Bacteria</taxon>
        <taxon>Bacillati</taxon>
        <taxon>Bacillota</taxon>
        <taxon>Clostridia</taxon>
        <taxon>Lachnospirales</taxon>
        <taxon>Lachnospiraceae</taxon>
        <taxon>Catonella</taxon>
    </lineage>
</organism>
<keyword evidence="2" id="KW-0326">Glycosidase</keyword>
<dbReference type="OrthoDB" id="176168at2"/>
<dbReference type="Gene3D" id="2.60.40.1180">
    <property type="entry name" value="Golgi alpha-mannosidase II"/>
    <property type="match status" value="2"/>
</dbReference>
<sequence length="798" mass="92422">MENIKTDKSMIIQGEGYRISLLTDRLIRLEYSKKNIFTDAATQTVLNRKFDEFEFRVESAEKNLTIITKYLRLNYDERPFSKEGLKINIAGNALTTSGIWHYGDTNESLKGTARTLDGVNGEIPLGDGIISWNLWSVLDDSSSMLLTDKGFEHRDDEEAEDIYFFGYGTDYLTAIKDFYRLSGSVPLLPRYALGNWWSRYYKYTRESYKALIDRFNAENIPFNVAVLDMDWHITEVDAKYGTGWTGYTWNRKLFDNPKEFLGELHENNYKVTLNVHPADGIRAFEDVYPEFAEFMEIDVKNEDPILFDIADSKFREGYFKYVHHKLEADGVDFWWLDWQQGSNSGVKGLDPLWLLNHFHYIDAKKNGKRGLILSRYAGPGSHRYPVGFSGDTVISWESLNFQPYFTSTASNIGYGWWSHDIGGHMNGVRDDELFTRWVQFGVFSPIMRLHSTSNEFLGKEPWNYNPITEKVVKRYLRLRQQLIPYLYTMNLRANREGIPLILPLYYYDSEKFVAYKYRNEYYFGENLLVCPITEKNEVSSCMAKSKMYLPDGEWVDIFTGVKYKGGREIEIYRDIDNIGVFAKLGTILPLDARCTGNEINNPEKMDLYVFTGACGEFTLAEDNAELSEFDKADWRYTEFKNELVNNDSIDEKDYIFTISKADGIISDGISERKYHLHFYGIREFEFLHIESGDKTIEPIETNYDTDRNVLIISLPYISLEDDIIVKIKAASVYNSNEILENKIFNLLNKAQIYNDVKGEIFESVKKLEKNGHTFVLGEVCSICNSQYVKGAITELLTA</sequence>
<dbReference type="PANTHER" id="PTHR22762:SF89">
    <property type="entry name" value="ALPHA-XYLOSIDASE"/>
    <property type="match status" value="1"/>
</dbReference>
<dbReference type="InterPro" id="IPR048395">
    <property type="entry name" value="Glyco_hydro_31_C"/>
</dbReference>
<dbReference type="Gene3D" id="3.20.20.80">
    <property type="entry name" value="Glycosidases"/>
    <property type="match status" value="1"/>
</dbReference>
<evidence type="ECO:0000256" key="1">
    <source>
        <dbReference type="ARBA" id="ARBA00007806"/>
    </source>
</evidence>
<dbReference type="CDD" id="cd06595">
    <property type="entry name" value="GH31_u1"/>
    <property type="match status" value="1"/>
</dbReference>
<feature type="domain" description="Glycoside hydrolase family 31 TIM barrel" evidence="3">
    <location>
        <begin position="186"/>
        <end position="489"/>
    </location>
</feature>
<keyword evidence="2 5" id="KW-0378">Hydrolase</keyword>
<gene>
    <name evidence="5" type="ORF">GCWU0000282_003044</name>
</gene>
<protein>
    <submittedName>
        <fullName evidence="5">Glycosyl hydrolase, family 31</fullName>
    </submittedName>
</protein>